<gene>
    <name evidence="1" type="ORF">LZC95_47380</name>
</gene>
<protein>
    <submittedName>
        <fullName evidence="1">Uncharacterized protein</fullName>
    </submittedName>
</protein>
<proteinExistence type="predicted"/>
<dbReference type="RefSeq" id="WP_394844666.1">
    <property type="nucleotide sequence ID" value="NZ_CP089982.1"/>
</dbReference>
<name>A0ABZ2K5U8_9BACT</name>
<dbReference type="EMBL" id="CP089982">
    <property type="protein sequence ID" value="WXA94063.1"/>
    <property type="molecule type" value="Genomic_DNA"/>
</dbReference>
<evidence type="ECO:0000313" key="2">
    <source>
        <dbReference type="Proteomes" id="UP001379533"/>
    </source>
</evidence>
<dbReference type="Proteomes" id="UP001379533">
    <property type="component" value="Chromosome"/>
</dbReference>
<accession>A0ABZ2K5U8</accession>
<keyword evidence="2" id="KW-1185">Reference proteome</keyword>
<sequence length="153" mass="16685">MCDAATPPSQVVIMAAPASSTRPRTRALATFPEPMQASVMVLYEYSRMPWEWVKRAGELAWPEATAQCIARKLGGDHGVRAMAIFALAAARWDAQRETQADDVMGRLVEGLACLDGATPLSRDVLHELAEYHEPLPLTAPLEQRAGGYPRVSP</sequence>
<evidence type="ECO:0000313" key="1">
    <source>
        <dbReference type="EMBL" id="WXA94063.1"/>
    </source>
</evidence>
<organism evidence="1 2">
    <name type="scientific">Pendulispora brunnea</name>
    <dbReference type="NCBI Taxonomy" id="2905690"/>
    <lineage>
        <taxon>Bacteria</taxon>
        <taxon>Pseudomonadati</taxon>
        <taxon>Myxococcota</taxon>
        <taxon>Myxococcia</taxon>
        <taxon>Myxococcales</taxon>
        <taxon>Sorangiineae</taxon>
        <taxon>Pendulisporaceae</taxon>
        <taxon>Pendulispora</taxon>
    </lineage>
</organism>
<reference evidence="1 2" key="1">
    <citation type="submission" date="2021-12" db="EMBL/GenBank/DDBJ databases">
        <title>Discovery of the Pendulisporaceae a myxobacterial family with distinct sporulation behavior and unique specialized metabolism.</title>
        <authorList>
            <person name="Garcia R."/>
            <person name="Popoff A."/>
            <person name="Bader C.D."/>
            <person name="Loehr J."/>
            <person name="Walesch S."/>
            <person name="Walt C."/>
            <person name="Boldt J."/>
            <person name="Bunk B."/>
            <person name="Haeckl F.J.F.P.J."/>
            <person name="Gunesch A.P."/>
            <person name="Birkelbach J."/>
            <person name="Nuebel U."/>
            <person name="Pietschmann T."/>
            <person name="Bach T."/>
            <person name="Mueller R."/>
        </authorList>
    </citation>
    <scope>NUCLEOTIDE SEQUENCE [LARGE SCALE GENOMIC DNA]</scope>
    <source>
        <strain evidence="1 2">MSr12523</strain>
    </source>
</reference>